<dbReference type="Pfam" id="PF00501">
    <property type="entry name" value="AMP-binding"/>
    <property type="match status" value="1"/>
</dbReference>
<evidence type="ECO:0000256" key="19">
    <source>
        <dbReference type="ARBA" id="ARBA00060276"/>
    </source>
</evidence>
<keyword evidence="13" id="KW-0576">Peroxisome</keyword>
<proteinExistence type="inferred from homology"/>
<organism evidence="24 25">
    <name type="scientific">Ramazzottius varieornatus</name>
    <name type="common">Water bear</name>
    <name type="synonym">Tardigrade</name>
    <dbReference type="NCBI Taxonomy" id="947166"/>
    <lineage>
        <taxon>Eukaryota</taxon>
        <taxon>Metazoa</taxon>
        <taxon>Ecdysozoa</taxon>
        <taxon>Tardigrada</taxon>
        <taxon>Eutardigrada</taxon>
        <taxon>Parachela</taxon>
        <taxon>Hypsibioidea</taxon>
        <taxon>Ramazzottiidae</taxon>
        <taxon>Ramazzottius</taxon>
    </lineage>
</organism>
<evidence type="ECO:0000256" key="8">
    <source>
        <dbReference type="ARBA" id="ARBA00022832"/>
    </source>
</evidence>
<evidence type="ECO:0000256" key="2">
    <source>
        <dbReference type="ARBA" id="ARBA00006432"/>
    </source>
</evidence>
<evidence type="ECO:0000259" key="22">
    <source>
        <dbReference type="Pfam" id="PF00501"/>
    </source>
</evidence>
<evidence type="ECO:0000256" key="4">
    <source>
        <dbReference type="ARBA" id="ARBA00022475"/>
    </source>
</evidence>
<dbReference type="AlphaFoldDB" id="A0A1D1V4G2"/>
<comment type="function">
    <text evidence="19">Acyl-CoA synthetase required for both the import of long chain fatty acids (LCFAs) (C14-C18) and the activation very long chain fatty acids (VLCFAs) (C20-C26) by esterification of the fatty acids into metabolically active CoA-thioesters for subsequent degradation or incorporation into phospholipids. The transport and fatty acyl-CoA synthetase activities are genetically separable and are thus independent activities. Esterifies VLCFAs in the peroxisome matrix. The VLCFAs are actively transported into peroxisomes by a PXA1-PXA2 heterodimeric transporter in the peroxisomal membrane.</text>
</comment>
<evidence type="ECO:0000256" key="20">
    <source>
        <dbReference type="ARBA" id="ARBA00068795"/>
    </source>
</evidence>
<dbReference type="OrthoDB" id="288590at2759"/>
<comment type="catalytic activity">
    <reaction evidence="15">
        <text>a very long-chain fatty acid + ATP + CoA = a very long-chain fatty acyl-CoA + AMP + diphosphate</text>
        <dbReference type="Rhea" id="RHEA:54536"/>
        <dbReference type="ChEBI" id="CHEBI:30616"/>
        <dbReference type="ChEBI" id="CHEBI:33019"/>
        <dbReference type="ChEBI" id="CHEBI:57287"/>
        <dbReference type="ChEBI" id="CHEBI:58950"/>
        <dbReference type="ChEBI" id="CHEBI:138261"/>
        <dbReference type="ChEBI" id="CHEBI:456215"/>
    </reaction>
    <physiologicalReaction direction="left-to-right" evidence="15">
        <dbReference type="Rhea" id="RHEA:54537"/>
    </physiologicalReaction>
</comment>
<keyword evidence="12" id="KW-0472">Membrane</keyword>
<dbReference type="NCBIfam" id="NF006134">
    <property type="entry name" value="PRK08279.1"/>
    <property type="match status" value="1"/>
</dbReference>
<dbReference type="Gene3D" id="3.40.50.12780">
    <property type="entry name" value="N-terminal domain of ligase-like"/>
    <property type="match status" value="1"/>
</dbReference>
<feature type="domain" description="AMP-dependent synthetase/ligase" evidence="22">
    <location>
        <begin position="100"/>
        <end position="426"/>
    </location>
</feature>
<dbReference type="InterPro" id="IPR025110">
    <property type="entry name" value="AMP-bd_C"/>
</dbReference>
<feature type="domain" description="AMP-binding enzyme C-terminal" evidence="23">
    <location>
        <begin position="539"/>
        <end position="614"/>
    </location>
</feature>
<keyword evidence="11" id="KW-0445">Lipid transport</keyword>
<keyword evidence="25" id="KW-1185">Reference proteome</keyword>
<dbReference type="FunFam" id="3.30.300.30:FF:000002">
    <property type="entry name" value="Long-chain fatty acid transport protein 1"/>
    <property type="match status" value="1"/>
</dbReference>
<keyword evidence="3" id="KW-0813">Transport</keyword>
<dbReference type="STRING" id="947166.A0A1D1V4G2"/>
<evidence type="ECO:0000256" key="6">
    <source>
        <dbReference type="ARBA" id="ARBA00022692"/>
    </source>
</evidence>
<name>A0A1D1V4G2_RAMVA</name>
<dbReference type="GO" id="GO:0005324">
    <property type="term" value="F:long-chain fatty acid transmembrane transporter activity"/>
    <property type="evidence" value="ECO:0007669"/>
    <property type="project" value="TreeGrafter"/>
</dbReference>
<evidence type="ECO:0000256" key="5">
    <source>
        <dbReference type="ARBA" id="ARBA00022598"/>
    </source>
</evidence>
<evidence type="ECO:0000256" key="21">
    <source>
        <dbReference type="ARBA" id="ARBA00078285"/>
    </source>
</evidence>
<accession>A0A1D1V4G2</accession>
<evidence type="ECO:0000256" key="11">
    <source>
        <dbReference type="ARBA" id="ARBA00023055"/>
    </source>
</evidence>
<evidence type="ECO:0000256" key="12">
    <source>
        <dbReference type="ARBA" id="ARBA00023136"/>
    </source>
</evidence>
<dbReference type="PANTHER" id="PTHR43107:SF15">
    <property type="entry name" value="FATTY ACID TRANSPORT PROTEIN 3, ISOFORM A"/>
    <property type="match status" value="1"/>
</dbReference>
<dbReference type="PROSITE" id="PS00455">
    <property type="entry name" value="AMP_BINDING"/>
    <property type="match status" value="1"/>
</dbReference>
<dbReference type="InterPro" id="IPR045851">
    <property type="entry name" value="AMP-bd_C_sf"/>
</dbReference>
<evidence type="ECO:0000313" key="24">
    <source>
        <dbReference type="EMBL" id="GAU93368.1"/>
    </source>
</evidence>
<dbReference type="GO" id="GO:0005789">
    <property type="term" value="C:endoplasmic reticulum membrane"/>
    <property type="evidence" value="ECO:0007669"/>
    <property type="project" value="TreeGrafter"/>
</dbReference>
<dbReference type="EC" id="6.2.1.3" evidence="14"/>
<dbReference type="InterPro" id="IPR042099">
    <property type="entry name" value="ANL_N_sf"/>
</dbReference>
<comment type="caution">
    <text evidence="24">The sequence shown here is derived from an EMBL/GenBank/DDBJ whole genome shotgun (WGS) entry which is preliminary data.</text>
</comment>
<dbReference type="FunFam" id="3.40.50.12780:FF:000019">
    <property type="entry name" value="Long-chain fatty acid transporter"/>
    <property type="match status" value="1"/>
</dbReference>
<keyword evidence="7" id="KW-0547">Nucleotide-binding</keyword>
<comment type="subcellular location">
    <subcellularLocation>
        <location evidence="1">Cell membrane</location>
        <topology evidence="1">Multi-pass membrane protein</topology>
    </subcellularLocation>
    <subcellularLocation>
        <location evidence="17">Peroxisome membrane</location>
    </subcellularLocation>
</comment>
<evidence type="ECO:0000256" key="16">
    <source>
        <dbReference type="ARBA" id="ARBA00041297"/>
    </source>
</evidence>
<keyword evidence="5" id="KW-0436">Ligase</keyword>
<evidence type="ECO:0000259" key="23">
    <source>
        <dbReference type="Pfam" id="PF13193"/>
    </source>
</evidence>
<gene>
    <name evidence="24" type="primary">RvY_05321-1</name>
    <name evidence="24" type="synonym">RvY_05321.1</name>
    <name evidence="24" type="ORF">RvY_05321</name>
</gene>
<dbReference type="PANTHER" id="PTHR43107">
    <property type="entry name" value="LONG-CHAIN FATTY ACID TRANSPORT PROTEIN"/>
    <property type="match status" value="1"/>
</dbReference>
<dbReference type="Gene3D" id="3.30.300.30">
    <property type="match status" value="1"/>
</dbReference>
<evidence type="ECO:0000256" key="10">
    <source>
        <dbReference type="ARBA" id="ARBA00022989"/>
    </source>
</evidence>
<evidence type="ECO:0000256" key="13">
    <source>
        <dbReference type="ARBA" id="ARBA00023140"/>
    </source>
</evidence>
<keyword evidence="8" id="KW-0443">Lipid metabolism</keyword>
<reference evidence="24 25" key="1">
    <citation type="journal article" date="2016" name="Nat. Commun.">
        <title>Extremotolerant tardigrade genome and improved radiotolerance of human cultured cells by tardigrade-unique protein.</title>
        <authorList>
            <person name="Hashimoto T."/>
            <person name="Horikawa D.D."/>
            <person name="Saito Y."/>
            <person name="Kuwahara H."/>
            <person name="Kozuka-Hata H."/>
            <person name="Shin-I T."/>
            <person name="Minakuchi Y."/>
            <person name="Ohishi K."/>
            <person name="Motoyama A."/>
            <person name="Aizu T."/>
            <person name="Enomoto A."/>
            <person name="Kondo K."/>
            <person name="Tanaka S."/>
            <person name="Hara Y."/>
            <person name="Koshikawa S."/>
            <person name="Sagara H."/>
            <person name="Miura T."/>
            <person name="Yokobori S."/>
            <person name="Miyagawa K."/>
            <person name="Suzuki Y."/>
            <person name="Kubo T."/>
            <person name="Oyama M."/>
            <person name="Kohara Y."/>
            <person name="Fujiyama A."/>
            <person name="Arakawa K."/>
            <person name="Katayama T."/>
            <person name="Toyoda A."/>
            <person name="Kunieda T."/>
        </authorList>
    </citation>
    <scope>NUCLEOTIDE SEQUENCE [LARGE SCALE GENOMIC DNA]</scope>
    <source>
        <strain evidence="24 25">YOKOZUNA-1</strain>
    </source>
</reference>
<evidence type="ECO:0000256" key="15">
    <source>
        <dbReference type="ARBA" id="ARBA00036527"/>
    </source>
</evidence>
<dbReference type="GO" id="GO:0004467">
    <property type="term" value="F:long-chain fatty acid-CoA ligase activity"/>
    <property type="evidence" value="ECO:0007669"/>
    <property type="project" value="UniProtKB-EC"/>
</dbReference>
<evidence type="ECO:0000256" key="18">
    <source>
        <dbReference type="ARBA" id="ARBA00048666"/>
    </source>
</evidence>
<evidence type="ECO:0000256" key="17">
    <source>
        <dbReference type="ARBA" id="ARBA00046271"/>
    </source>
</evidence>
<protein>
    <recommendedName>
        <fullName evidence="20">Very long-chain fatty acid transport protein</fullName>
        <ecNumber evidence="14">6.2.1.3</ecNumber>
    </recommendedName>
    <alternativeName>
        <fullName evidence="16">Long-chain-fatty-acid--CoA ligase</fullName>
    </alternativeName>
    <alternativeName>
        <fullName evidence="21">Very-long-chain acyl-CoA synthetase</fullName>
    </alternativeName>
</protein>
<evidence type="ECO:0000256" key="1">
    <source>
        <dbReference type="ARBA" id="ARBA00004651"/>
    </source>
</evidence>
<dbReference type="EMBL" id="BDGG01000002">
    <property type="protein sequence ID" value="GAU93368.1"/>
    <property type="molecule type" value="Genomic_DNA"/>
</dbReference>
<comment type="similarity">
    <text evidence="2">Belongs to the ATP-dependent AMP-binding enzyme family.</text>
</comment>
<dbReference type="Proteomes" id="UP000186922">
    <property type="component" value="Unassembled WGS sequence"/>
</dbReference>
<dbReference type="SUPFAM" id="SSF56801">
    <property type="entry name" value="Acetyl-CoA synthetase-like"/>
    <property type="match status" value="1"/>
</dbReference>
<evidence type="ECO:0000313" key="25">
    <source>
        <dbReference type="Proteomes" id="UP000186922"/>
    </source>
</evidence>
<evidence type="ECO:0000256" key="14">
    <source>
        <dbReference type="ARBA" id="ARBA00026121"/>
    </source>
</evidence>
<dbReference type="GO" id="GO:0005886">
    <property type="term" value="C:plasma membrane"/>
    <property type="evidence" value="ECO:0007669"/>
    <property type="project" value="UniProtKB-SubCell"/>
</dbReference>
<dbReference type="GO" id="GO:0044539">
    <property type="term" value="P:long-chain fatty acid import into cell"/>
    <property type="evidence" value="ECO:0007669"/>
    <property type="project" value="TreeGrafter"/>
</dbReference>
<dbReference type="Pfam" id="PF13193">
    <property type="entry name" value="AMP-binding_C"/>
    <property type="match status" value="1"/>
</dbReference>
<keyword evidence="4" id="KW-1003">Cell membrane</keyword>
<sequence length="663" mass="73698">MATQSDKMAEMKSWKNHPAIEKCVLTLCLVLGAVVLKIHLIYAVILSAILNIAFRGLTLDVVVKTLPRDTWAVFRLIKLKYGMWRFTSSRSTVSSRFGTVARRHPQKHAFLYEDQLWTFRDVECYSNQVAHYFSAIGEFAIGETIALYLTSRPEYVALWLGLSKIGCISSLLNSQLRSDPLVHSLNCCHAKAIIIGEELVDVAAELRSRLPSLQVFVLGQRGRPFRGALPAGTISLDAVLPEMPVEPPKRKVSMTKKDDRLFYIFTSGTTGLPKAAIITNARFFYMAFGISSLLDVLPKDIIYCPLPLYHTAGGILGVGQVLLNGSTVALRNKFSASQFWLDCAKHRCTVAQYIGEICRYLLVQKPTPADRNHSVRMMYGNGLKAEIWKQFQDRFGVAQMGEFYGATEGNASLINTHNKIGAVGFVSMLCPRAYPVKLIRVDPVSNDVLRDKHGMAIQCKPGEAGELVGKISASGIHKFDGYCNGDATKKKIAHDVISKGDSFFLTGDILVMDEYGFMYFKDRTGDTFRWRGENVSTSEVEAAVSRSVGLEAVIVFGVTIPGCEGRAGMACVTGDSRKVDLQRLNSDLKRSLPAYARPIFLRFISKVDETGTFKLIKHRLQTQGFNPRAAHPDKLFYLDPKIGEYQPLDEDVFANISSRAIPF</sequence>
<evidence type="ECO:0000256" key="9">
    <source>
        <dbReference type="ARBA" id="ARBA00022840"/>
    </source>
</evidence>
<evidence type="ECO:0000256" key="3">
    <source>
        <dbReference type="ARBA" id="ARBA00022448"/>
    </source>
</evidence>
<keyword evidence="10" id="KW-1133">Transmembrane helix</keyword>
<dbReference type="InterPro" id="IPR020845">
    <property type="entry name" value="AMP-binding_CS"/>
</dbReference>
<comment type="catalytic activity">
    <reaction evidence="18">
        <text>tetracosanoate + ATP + CoA = tetracosanoyl-CoA + AMP + diphosphate</text>
        <dbReference type="Rhea" id="RHEA:33639"/>
        <dbReference type="ChEBI" id="CHEBI:30616"/>
        <dbReference type="ChEBI" id="CHEBI:31014"/>
        <dbReference type="ChEBI" id="CHEBI:33019"/>
        <dbReference type="ChEBI" id="CHEBI:57287"/>
        <dbReference type="ChEBI" id="CHEBI:65052"/>
        <dbReference type="ChEBI" id="CHEBI:456215"/>
    </reaction>
    <physiologicalReaction direction="left-to-right" evidence="18">
        <dbReference type="Rhea" id="RHEA:33640"/>
    </physiologicalReaction>
</comment>
<dbReference type="GO" id="GO:0005778">
    <property type="term" value="C:peroxisomal membrane"/>
    <property type="evidence" value="ECO:0007669"/>
    <property type="project" value="UniProtKB-SubCell"/>
</dbReference>
<keyword evidence="6" id="KW-0812">Transmembrane</keyword>
<dbReference type="GO" id="GO:0005524">
    <property type="term" value="F:ATP binding"/>
    <property type="evidence" value="ECO:0007669"/>
    <property type="project" value="UniProtKB-KW"/>
</dbReference>
<keyword evidence="9" id="KW-0067">ATP-binding</keyword>
<dbReference type="InterPro" id="IPR000873">
    <property type="entry name" value="AMP-dep_synth/lig_dom"/>
</dbReference>
<evidence type="ECO:0000256" key="7">
    <source>
        <dbReference type="ARBA" id="ARBA00022741"/>
    </source>
</evidence>
<keyword evidence="8" id="KW-0276">Fatty acid metabolism</keyword>